<dbReference type="InterPro" id="IPR005854">
    <property type="entry name" value="PurF"/>
</dbReference>
<evidence type="ECO:0000256" key="8">
    <source>
        <dbReference type="PIRNR" id="PIRNR000485"/>
    </source>
</evidence>
<dbReference type="UniPathway" id="UPA00074">
    <property type="reaction ID" value="UER00124"/>
</dbReference>
<evidence type="ECO:0000256" key="4">
    <source>
        <dbReference type="ARBA" id="ARBA00022679"/>
    </source>
</evidence>
<keyword evidence="5 7" id="KW-0658">Purine biosynthesis</keyword>
<evidence type="ECO:0000256" key="1">
    <source>
        <dbReference type="ARBA" id="ARBA00005209"/>
    </source>
</evidence>
<keyword evidence="7 10" id="KW-0479">Metal-binding</keyword>
<keyword evidence="4 7" id="KW-0808">Transferase</keyword>
<evidence type="ECO:0000256" key="9">
    <source>
        <dbReference type="PIRSR" id="PIRSR000485-1"/>
    </source>
</evidence>
<dbReference type="Proteomes" id="UP000199322">
    <property type="component" value="Unassembled WGS sequence"/>
</dbReference>
<keyword evidence="7 11" id="KW-0408">Iron</keyword>
<reference evidence="13 14" key="1">
    <citation type="submission" date="2016-10" db="EMBL/GenBank/DDBJ databases">
        <authorList>
            <person name="de Groot N.N."/>
        </authorList>
    </citation>
    <scope>NUCLEOTIDE SEQUENCE [LARGE SCALE GENOMIC DNA]</scope>
    <source>
        <strain evidence="13 14">WG14</strain>
    </source>
</reference>
<dbReference type="AlphaFoldDB" id="A0A1G6Q1M5"/>
<dbReference type="Gene3D" id="3.40.50.2020">
    <property type="match status" value="1"/>
</dbReference>
<evidence type="ECO:0000256" key="6">
    <source>
        <dbReference type="ARBA" id="ARBA00022962"/>
    </source>
</evidence>
<dbReference type="EC" id="2.4.2.14" evidence="7"/>
<dbReference type="RefSeq" id="WP_091405412.1">
    <property type="nucleotide sequence ID" value="NZ_FMYV01000010.1"/>
</dbReference>
<name>A0A1G6Q1M5_9BACT</name>
<dbReference type="GO" id="GO:0006189">
    <property type="term" value="P:'de novo' IMP biosynthetic process"/>
    <property type="evidence" value="ECO:0007669"/>
    <property type="project" value="UniProtKB-UniRule"/>
</dbReference>
<keyword evidence="3 7" id="KW-0328">Glycosyltransferase</keyword>
<organism evidence="13 14">
    <name type="scientific">Geotoga petraea</name>
    <dbReference type="NCBI Taxonomy" id="28234"/>
    <lineage>
        <taxon>Bacteria</taxon>
        <taxon>Thermotogati</taxon>
        <taxon>Thermotogota</taxon>
        <taxon>Thermotogae</taxon>
        <taxon>Petrotogales</taxon>
        <taxon>Petrotogaceae</taxon>
        <taxon>Geotoga</taxon>
    </lineage>
</organism>
<dbReference type="GO" id="GO:0004044">
    <property type="term" value="F:amidophosphoribosyltransferase activity"/>
    <property type="evidence" value="ECO:0007669"/>
    <property type="project" value="UniProtKB-UniRule"/>
</dbReference>
<keyword evidence="7 10" id="KW-0460">Magnesium</keyword>
<feature type="binding site" evidence="7 11">
    <location>
        <position position="448"/>
    </location>
    <ligand>
        <name>[4Fe-4S] cluster</name>
        <dbReference type="ChEBI" id="CHEBI:49883"/>
    </ligand>
</feature>
<dbReference type="GO" id="GO:0009113">
    <property type="term" value="P:purine nucleobase biosynthetic process"/>
    <property type="evidence" value="ECO:0007669"/>
    <property type="project" value="UniProtKB-UniRule"/>
</dbReference>
<dbReference type="PANTHER" id="PTHR11907">
    <property type="entry name" value="AMIDOPHOSPHORIBOSYLTRANSFERASE"/>
    <property type="match status" value="1"/>
</dbReference>
<dbReference type="STRING" id="28234.SAMN04488588_1958"/>
<sequence>MLMEECGVFGTYLKEGNIAPSYVVEGLMALQHRGQEAAGVSYTKGEKIESFKELGTVGAIFNKKTLSNMKGKISIGHVRYSTKGTPDITGAQPFTANYANSSFSIAHNGQIENSEKLKNELEKKGIIFLTDSDTEIVLHLLVSKLRKSPDKWTLEEISKIIFENIGPSYSLIIMFKNRMIAIRDKKGYRPLSFYEDEHGYYFSSEDCGLRFLSPNMKKIRDVKPGEAIEITEKGVKNVQYETQKYSHCFFEHVYFSRPDSNVFGRNAHQMRERMGEQCAIENPVDADIVVPVMESGLSAAMGYSKMSGIPVEMGLIRNRYIGRTFIHPEQTERKIGVKRKLTPIYEVIKNKRIILVDDSIVRGTTMTEIVDLLRQYRAREVHVRISSPAVVSTCSWGVNIPDKKELIASQKNVKQIEKHINADSLGYLSLKGVRKILNFDHENYCLHCFIKNNLEE</sequence>
<evidence type="ECO:0000256" key="10">
    <source>
        <dbReference type="PIRSR" id="PIRSR000485-2"/>
    </source>
</evidence>
<comment type="catalytic activity">
    <reaction evidence="7 8">
        <text>5-phospho-beta-D-ribosylamine + L-glutamate + diphosphate = 5-phospho-alpha-D-ribose 1-diphosphate + L-glutamine + H2O</text>
        <dbReference type="Rhea" id="RHEA:14905"/>
        <dbReference type="ChEBI" id="CHEBI:15377"/>
        <dbReference type="ChEBI" id="CHEBI:29985"/>
        <dbReference type="ChEBI" id="CHEBI:33019"/>
        <dbReference type="ChEBI" id="CHEBI:58017"/>
        <dbReference type="ChEBI" id="CHEBI:58359"/>
        <dbReference type="ChEBI" id="CHEBI:58681"/>
        <dbReference type="EC" id="2.4.2.14"/>
    </reaction>
</comment>
<gene>
    <name evidence="7" type="primary">purF</name>
    <name evidence="13" type="ORF">SAMN04488588_1958</name>
</gene>
<comment type="function">
    <text evidence="7">Catalyzes the formation of phosphoribosylamine from phosphoribosylpyrophosphate (PRPP) and glutamine.</text>
</comment>
<evidence type="ECO:0000313" key="13">
    <source>
        <dbReference type="EMBL" id="SDC86362.1"/>
    </source>
</evidence>
<protein>
    <recommendedName>
        <fullName evidence="7">Amidophosphoribosyltransferase</fullName>
        <shortName evidence="7">ATase</shortName>
        <ecNumber evidence="7">2.4.2.14</ecNumber>
    </recommendedName>
    <alternativeName>
        <fullName evidence="7">Glutamine phosphoribosylpyrophosphate amidotransferase</fullName>
        <shortName evidence="7">GPATase</shortName>
    </alternativeName>
</protein>
<feature type="binding site" evidence="7 10">
    <location>
        <position position="358"/>
    </location>
    <ligand>
        <name>Mg(2+)</name>
        <dbReference type="ChEBI" id="CHEBI:18420"/>
    </ligand>
</feature>
<feature type="domain" description="Glutamine amidotransferase type-2" evidence="12">
    <location>
        <begin position="6"/>
        <end position="233"/>
    </location>
</feature>
<keyword evidence="14" id="KW-1185">Reference proteome</keyword>
<feature type="active site" description="Nucleophile" evidence="7 9">
    <location>
        <position position="6"/>
    </location>
</feature>
<evidence type="ECO:0000259" key="12">
    <source>
        <dbReference type="PROSITE" id="PS51278"/>
    </source>
</evidence>
<dbReference type="InterPro" id="IPR017932">
    <property type="entry name" value="GATase_2_dom"/>
</dbReference>
<comment type="cofactor">
    <cofactor evidence="7 11">
        <name>[4Fe-4S] cluster</name>
        <dbReference type="ChEBI" id="CHEBI:49883"/>
    </cofactor>
    <text evidence="7 11">Binds 1 [4Fe-4S] cluster per subunit.</text>
</comment>
<dbReference type="HAMAP" id="MF_01931">
    <property type="entry name" value="PurF"/>
    <property type="match status" value="1"/>
</dbReference>
<evidence type="ECO:0000256" key="11">
    <source>
        <dbReference type="PIRSR" id="PIRSR000485-3"/>
    </source>
</evidence>
<keyword evidence="7 11" id="KW-0411">Iron-sulfur</keyword>
<feature type="binding site" evidence="7 10">
    <location>
        <position position="295"/>
    </location>
    <ligand>
        <name>Mg(2+)</name>
        <dbReference type="ChEBI" id="CHEBI:18420"/>
    </ligand>
</feature>
<dbReference type="Gene3D" id="3.60.20.10">
    <property type="entry name" value="Glutamine Phosphoribosylpyrophosphate, subunit 1, domain 1"/>
    <property type="match status" value="1"/>
</dbReference>
<proteinExistence type="inferred from homology"/>
<dbReference type="SUPFAM" id="SSF53271">
    <property type="entry name" value="PRTase-like"/>
    <property type="match status" value="1"/>
</dbReference>
<dbReference type="InterPro" id="IPR029055">
    <property type="entry name" value="Ntn_hydrolases_N"/>
</dbReference>
<accession>A0A1G6Q1M5</accession>
<dbReference type="CDD" id="cd06223">
    <property type="entry name" value="PRTases_typeI"/>
    <property type="match status" value="1"/>
</dbReference>
<dbReference type="GO" id="GO:0000287">
    <property type="term" value="F:magnesium ion binding"/>
    <property type="evidence" value="ECO:0007669"/>
    <property type="project" value="UniProtKB-UniRule"/>
</dbReference>
<comment type="cofactor">
    <cofactor evidence="7 10">
        <name>Mg(2+)</name>
        <dbReference type="ChEBI" id="CHEBI:18420"/>
    </cofactor>
    <text evidence="7 10">Binds 1 Mg(2+) ion per subunit.</text>
</comment>
<feature type="binding site" evidence="7 11">
    <location>
        <position position="248"/>
    </location>
    <ligand>
        <name>[4Fe-4S] cluster</name>
        <dbReference type="ChEBI" id="CHEBI:49883"/>
    </ligand>
</feature>
<evidence type="ECO:0000256" key="3">
    <source>
        <dbReference type="ARBA" id="ARBA00022676"/>
    </source>
</evidence>
<keyword evidence="7" id="KW-0004">4Fe-4S</keyword>
<evidence type="ECO:0000256" key="2">
    <source>
        <dbReference type="ARBA" id="ARBA00010138"/>
    </source>
</evidence>
<evidence type="ECO:0000256" key="5">
    <source>
        <dbReference type="ARBA" id="ARBA00022755"/>
    </source>
</evidence>
<dbReference type="PROSITE" id="PS51278">
    <property type="entry name" value="GATASE_TYPE_2"/>
    <property type="match status" value="1"/>
</dbReference>
<evidence type="ECO:0000256" key="7">
    <source>
        <dbReference type="HAMAP-Rule" id="MF_01931"/>
    </source>
</evidence>
<dbReference type="PIRSF" id="PIRSF000485">
    <property type="entry name" value="Amd_phspho_trans"/>
    <property type="match status" value="1"/>
</dbReference>
<dbReference type="InterPro" id="IPR000836">
    <property type="entry name" value="PRTase_dom"/>
</dbReference>
<dbReference type="InterPro" id="IPR029057">
    <property type="entry name" value="PRTase-like"/>
</dbReference>
<dbReference type="SUPFAM" id="SSF56235">
    <property type="entry name" value="N-terminal nucleophile aminohydrolases (Ntn hydrolases)"/>
    <property type="match status" value="1"/>
</dbReference>
<feature type="binding site" evidence="7 10">
    <location>
        <position position="357"/>
    </location>
    <ligand>
        <name>Mg(2+)</name>
        <dbReference type="ChEBI" id="CHEBI:18420"/>
    </ligand>
</feature>
<feature type="binding site" evidence="7 11">
    <location>
        <position position="394"/>
    </location>
    <ligand>
        <name>[4Fe-4S] cluster</name>
        <dbReference type="ChEBI" id="CHEBI:49883"/>
    </ligand>
</feature>
<dbReference type="EMBL" id="FMYV01000010">
    <property type="protein sequence ID" value="SDC86362.1"/>
    <property type="molecule type" value="Genomic_DNA"/>
</dbReference>
<feature type="binding site" evidence="7 11">
    <location>
        <position position="445"/>
    </location>
    <ligand>
        <name>[4Fe-4S] cluster</name>
        <dbReference type="ChEBI" id="CHEBI:49883"/>
    </ligand>
</feature>
<comment type="pathway">
    <text evidence="1 7 8">Purine metabolism; IMP biosynthesis via de novo pathway; N(1)-(5-phospho-D-ribosyl)glycinamide from 5-phospho-alpha-D-ribose 1-diphosphate: step 1/2.</text>
</comment>
<evidence type="ECO:0000313" key="14">
    <source>
        <dbReference type="Proteomes" id="UP000199322"/>
    </source>
</evidence>
<dbReference type="GO" id="GO:0051539">
    <property type="term" value="F:4 iron, 4 sulfur cluster binding"/>
    <property type="evidence" value="ECO:0007669"/>
    <property type="project" value="UniProtKB-KW"/>
</dbReference>
<dbReference type="Pfam" id="PF13522">
    <property type="entry name" value="GATase_6"/>
    <property type="match status" value="1"/>
</dbReference>
<keyword evidence="6 7" id="KW-0315">Glutamine amidotransferase</keyword>
<dbReference type="NCBIfam" id="TIGR01134">
    <property type="entry name" value="purF"/>
    <property type="match status" value="1"/>
</dbReference>
<dbReference type="Pfam" id="PF00156">
    <property type="entry name" value="Pribosyltran"/>
    <property type="match status" value="1"/>
</dbReference>
<comment type="similarity">
    <text evidence="2 7 8">In the C-terminal section; belongs to the purine/pyrimidine phosphoribosyltransferase family.</text>
</comment>